<reference evidence="2 3" key="1">
    <citation type="journal article" date="2013" name="Nature">
        <title>Insights into bilaterian evolution from three spiralian genomes.</title>
        <authorList>
            <person name="Simakov O."/>
            <person name="Marletaz F."/>
            <person name="Cho S.J."/>
            <person name="Edsinger-Gonzales E."/>
            <person name="Havlak P."/>
            <person name="Hellsten U."/>
            <person name="Kuo D.H."/>
            <person name="Larsson T."/>
            <person name="Lv J."/>
            <person name="Arendt D."/>
            <person name="Savage R."/>
            <person name="Osoegawa K."/>
            <person name="de Jong P."/>
            <person name="Grimwood J."/>
            <person name="Chapman J.A."/>
            <person name="Shapiro H."/>
            <person name="Aerts A."/>
            <person name="Otillar R.P."/>
            <person name="Terry A.Y."/>
            <person name="Boore J.L."/>
            <person name="Grigoriev I.V."/>
            <person name="Lindberg D.R."/>
            <person name="Seaver E.C."/>
            <person name="Weisblat D.A."/>
            <person name="Putnam N.H."/>
            <person name="Rokhsar D.S."/>
        </authorList>
    </citation>
    <scope>NUCLEOTIDE SEQUENCE [LARGE SCALE GENOMIC DNA]</scope>
</reference>
<protein>
    <submittedName>
        <fullName evidence="2">Uncharacterized protein</fullName>
    </submittedName>
</protein>
<feature type="region of interest" description="Disordered" evidence="1">
    <location>
        <begin position="1"/>
        <end position="41"/>
    </location>
</feature>
<evidence type="ECO:0000313" key="3">
    <source>
        <dbReference type="Proteomes" id="UP000030746"/>
    </source>
</evidence>
<dbReference type="HOGENOM" id="CLU_897996_0_0_1"/>
<organism evidence="2 3">
    <name type="scientific">Lottia gigantea</name>
    <name type="common">Giant owl limpet</name>
    <dbReference type="NCBI Taxonomy" id="225164"/>
    <lineage>
        <taxon>Eukaryota</taxon>
        <taxon>Metazoa</taxon>
        <taxon>Spiralia</taxon>
        <taxon>Lophotrochozoa</taxon>
        <taxon>Mollusca</taxon>
        <taxon>Gastropoda</taxon>
        <taxon>Patellogastropoda</taxon>
        <taxon>Lottioidea</taxon>
        <taxon>Lottiidae</taxon>
        <taxon>Lottia</taxon>
    </lineage>
</organism>
<gene>
    <name evidence="2" type="ORF">LOTGIDRAFT_152435</name>
</gene>
<feature type="compositionally biased region" description="Polar residues" evidence="1">
    <location>
        <begin position="1"/>
        <end position="21"/>
    </location>
</feature>
<dbReference type="AlphaFoldDB" id="V4B4Z7"/>
<accession>V4B4Z7</accession>
<keyword evidence="3" id="KW-1185">Reference proteome</keyword>
<dbReference type="Proteomes" id="UP000030746">
    <property type="component" value="Unassembled WGS sequence"/>
</dbReference>
<dbReference type="GeneID" id="20235675"/>
<sequence length="310" mass="35758">MGCGSSSSTKQENQPKSQSQKGAKGKERNARKKGDFEGVRSIDFSENASEYYGQTHRSHPDTSRFPDGIAYIYGFKAKLKRQLKECTQRGSLEKIEDALKKYEKYDGPEDDDYFRAIDRRYFLQVQRGLRDGMRRRHAGTLTDAINNAKNSPYQNKLRTHIAAAEKLRDHIVELEIHTHDVLDMEQKTVSEIKSYQRPPDCIFYTMKSTYVLLNTDPDKMQDWGDIQGLMNQTNKNGLMYKVDNFDLDDAKLDNALKAEKILDNCEYGDVLKASNGAAIFYLWANQNINQIKEDNKKTNNNNNSNKRKKR</sequence>
<dbReference type="OMA" id="WHEETET"/>
<dbReference type="KEGG" id="lgi:LOTGIDRAFT_152435"/>
<dbReference type="RefSeq" id="XP_009044123.1">
    <property type="nucleotide sequence ID" value="XM_009045875.1"/>
</dbReference>
<name>V4B4Z7_LOTGI</name>
<feature type="compositionally biased region" description="Basic and acidic residues" evidence="1">
    <location>
        <begin position="24"/>
        <end position="40"/>
    </location>
</feature>
<evidence type="ECO:0000313" key="2">
    <source>
        <dbReference type="EMBL" id="ESP05578.1"/>
    </source>
</evidence>
<dbReference type="CTD" id="20235675"/>
<proteinExistence type="predicted"/>
<dbReference type="Gene3D" id="1.20.920.20">
    <property type="match status" value="1"/>
</dbReference>
<dbReference type="OrthoDB" id="6087892at2759"/>
<evidence type="ECO:0000256" key="1">
    <source>
        <dbReference type="SAM" id="MobiDB-lite"/>
    </source>
</evidence>
<dbReference type="EMBL" id="KB199650">
    <property type="protein sequence ID" value="ESP05578.1"/>
    <property type="molecule type" value="Genomic_DNA"/>
</dbReference>